<keyword evidence="1" id="KW-0862">Zinc</keyword>
<keyword evidence="1" id="KW-0539">Nucleus</keyword>
<organism evidence="2 3">
    <name type="scientific">Dipteronia sinensis</name>
    <dbReference type="NCBI Taxonomy" id="43782"/>
    <lineage>
        <taxon>Eukaryota</taxon>
        <taxon>Viridiplantae</taxon>
        <taxon>Streptophyta</taxon>
        <taxon>Embryophyta</taxon>
        <taxon>Tracheophyta</taxon>
        <taxon>Spermatophyta</taxon>
        <taxon>Magnoliopsida</taxon>
        <taxon>eudicotyledons</taxon>
        <taxon>Gunneridae</taxon>
        <taxon>Pentapetalae</taxon>
        <taxon>rosids</taxon>
        <taxon>malvids</taxon>
        <taxon>Sapindales</taxon>
        <taxon>Sapindaceae</taxon>
        <taxon>Hippocastanoideae</taxon>
        <taxon>Acereae</taxon>
        <taxon>Dipteronia</taxon>
    </lineage>
</organism>
<protein>
    <recommendedName>
        <fullName evidence="1">Protein FAR1-RELATED SEQUENCE</fullName>
    </recommendedName>
</protein>
<dbReference type="GO" id="GO:0006355">
    <property type="term" value="P:regulation of DNA-templated transcription"/>
    <property type="evidence" value="ECO:0007669"/>
    <property type="project" value="UniProtKB-UniRule"/>
</dbReference>
<reference evidence="2" key="1">
    <citation type="journal article" date="2023" name="Plant J.">
        <title>Genome sequences and population genomics provide insights into the demographic history, inbreeding, and mutation load of two 'living fossil' tree species of Dipteronia.</title>
        <authorList>
            <person name="Feng Y."/>
            <person name="Comes H.P."/>
            <person name="Chen J."/>
            <person name="Zhu S."/>
            <person name="Lu R."/>
            <person name="Zhang X."/>
            <person name="Li P."/>
            <person name="Qiu J."/>
            <person name="Olsen K.M."/>
            <person name="Qiu Y."/>
        </authorList>
    </citation>
    <scope>NUCLEOTIDE SEQUENCE</scope>
    <source>
        <strain evidence="2">NBL</strain>
    </source>
</reference>
<dbReference type="GO" id="GO:0008270">
    <property type="term" value="F:zinc ion binding"/>
    <property type="evidence" value="ECO:0007669"/>
    <property type="project" value="UniProtKB-UniRule"/>
</dbReference>
<dbReference type="EMBL" id="JANJYJ010000004">
    <property type="protein sequence ID" value="KAK3218619.1"/>
    <property type="molecule type" value="Genomic_DNA"/>
</dbReference>
<keyword evidence="3" id="KW-1185">Reference proteome</keyword>
<sequence>MKDYVCNREQLFKFIPQIDKALMRLRNNFFGDEYVSKSKSLVILSHLKPLEEQASFVYTYQIYLDVAEQIMHESKYTHIAPEEEENCHVYYLCRYQFPDKKRKVVYHFDMFGFQEVDADGVWDSEKHNQPLISCDCNLFGGKGIPYRYMFYVMKIEHLKKIPESMIFKRWTKSARVTFLSSFSQMMSFRRESIFLGSLH</sequence>
<comment type="subcellular location">
    <subcellularLocation>
        <location evidence="1">Nucleus</location>
    </subcellularLocation>
</comment>
<dbReference type="AlphaFoldDB" id="A0AAE0E8B4"/>
<dbReference type="GO" id="GO:0005634">
    <property type="term" value="C:nucleus"/>
    <property type="evidence" value="ECO:0007669"/>
    <property type="project" value="UniProtKB-SubCell"/>
</dbReference>
<dbReference type="PANTHER" id="PTHR31669:SF251">
    <property type="entry name" value="PROTEIN FAR1-RELATED SEQUENCE"/>
    <property type="match status" value="1"/>
</dbReference>
<dbReference type="InterPro" id="IPR031052">
    <property type="entry name" value="FHY3/FAR1"/>
</dbReference>
<name>A0AAE0E8B4_9ROSI</name>
<gene>
    <name evidence="2" type="ORF">Dsin_012589</name>
</gene>
<evidence type="ECO:0000256" key="1">
    <source>
        <dbReference type="RuleBase" id="RU367018"/>
    </source>
</evidence>
<comment type="similarity">
    <text evidence="1">Belongs to the FHY3/FAR1 family.</text>
</comment>
<proteinExistence type="inferred from homology"/>
<dbReference type="Proteomes" id="UP001281410">
    <property type="component" value="Unassembled WGS sequence"/>
</dbReference>
<keyword evidence="1" id="KW-0479">Metal-binding</keyword>
<evidence type="ECO:0000313" key="2">
    <source>
        <dbReference type="EMBL" id="KAK3218619.1"/>
    </source>
</evidence>
<comment type="caution">
    <text evidence="2">The sequence shown here is derived from an EMBL/GenBank/DDBJ whole genome shotgun (WGS) entry which is preliminary data.</text>
</comment>
<evidence type="ECO:0000313" key="3">
    <source>
        <dbReference type="Proteomes" id="UP001281410"/>
    </source>
</evidence>
<keyword evidence="1" id="KW-0863">Zinc-finger</keyword>
<comment type="function">
    <text evidence="1">Putative transcription activator involved in regulating light control of development.</text>
</comment>
<accession>A0AAE0E8B4</accession>
<dbReference type="PANTHER" id="PTHR31669">
    <property type="entry name" value="PROTEIN FAR1-RELATED SEQUENCE 10-RELATED"/>
    <property type="match status" value="1"/>
</dbReference>